<proteinExistence type="predicted"/>
<dbReference type="Proteomes" id="UP000823486">
    <property type="component" value="Unassembled WGS sequence"/>
</dbReference>
<comment type="caution">
    <text evidence="1">The sequence shown here is derived from an EMBL/GenBank/DDBJ whole genome shotgun (WGS) entry which is preliminary data.</text>
</comment>
<dbReference type="EMBL" id="JAFBFI010000004">
    <property type="protein sequence ID" value="MBM7691827.1"/>
    <property type="molecule type" value="Genomic_DNA"/>
</dbReference>
<evidence type="ECO:0000313" key="1">
    <source>
        <dbReference type="EMBL" id="MBM7691827.1"/>
    </source>
</evidence>
<gene>
    <name evidence="1" type="ORF">JOC77_001237</name>
</gene>
<keyword evidence="2" id="KW-1185">Reference proteome</keyword>
<sequence>MEKIEIREKSCEAGGSYGKKIRFKHVFRKNRSGY</sequence>
<protein>
    <submittedName>
        <fullName evidence="1">Uncharacterized protein</fullName>
    </submittedName>
</protein>
<evidence type="ECO:0000313" key="2">
    <source>
        <dbReference type="Proteomes" id="UP000823486"/>
    </source>
</evidence>
<accession>A0ABS2QFF4</accession>
<reference evidence="1 2" key="1">
    <citation type="submission" date="2021-01" db="EMBL/GenBank/DDBJ databases">
        <title>Genomic Encyclopedia of Type Strains, Phase IV (KMG-IV): sequencing the most valuable type-strain genomes for metagenomic binning, comparative biology and taxonomic classification.</title>
        <authorList>
            <person name="Goeker M."/>
        </authorList>
    </citation>
    <scope>NUCLEOTIDE SEQUENCE [LARGE SCALE GENOMIC DNA]</scope>
    <source>
        <strain evidence="1 2">DSM 105482</strain>
    </source>
</reference>
<name>A0ABS2QFF4_9BACI</name>
<organism evidence="1 2">
    <name type="scientific">Peribacillus deserti</name>
    <dbReference type="NCBI Taxonomy" id="673318"/>
    <lineage>
        <taxon>Bacteria</taxon>
        <taxon>Bacillati</taxon>
        <taxon>Bacillota</taxon>
        <taxon>Bacilli</taxon>
        <taxon>Bacillales</taxon>
        <taxon>Bacillaceae</taxon>
        <taxon>Peribacillus</taxon>
    </lineage>
</organism>